<proteinExistence type="predicted"/>
<dbReference type="EMBL" id="JACHJC010000001">
    <property type="protein sequence ID" value="MBB5111955.1"/>
    <property type="molecule type" value="Genomic_DNA"/>
</dbReference>
<keyword evidence="3" id="KW-1185">Reference proteome</keyword>
<protein>
    <submittedName>
        <fullName evidence="2">Uncharacterized protein</fullName>
    </submittedName>
</protein>
<keyword evidence="1" id="KW-0812">Transmembrane</keyword>
<organism evidence="2 3">
    <name type="scientific">Micromonospora echinospora</name>
    <name type="common">Micromonospora purpurea</name>
    <dbReference type="NCBI Taxonomy" id="1877"/>
    <lineage>
        <taxon>Bacteria</taxon>
        <taxon>Bacillati</taxon>
        <taxon>Actinomycetota</taxon>
        <taxon>Actinomycetes</taxon>
        <taxon>Micromonosporales</taxon>
        <taxon>Micromonosporaceae</taxon>
        <taxon>Micromonospora</taxon>
    </lineage>
</organism>
<dbReference type="Proteomes" id="UP000618986">
    <property type="component" value="Unassembled WGS sequence"/>
</dbReference>
<keyword evidence="1" id="KW-1133">Transmembrane helix</keyword>
<accession>A0ABR6M9A2</accession>
<sequence length="73" mass="8039">MIIKPSSGMLASVVAPVGTALADAPWWMFVGTVLIALTHRILPRESKDLLNLWLRIISRRQGLRGKQDKGGET</sequence>
<name>A0ABR6M9A2_MICEC</name>
<reference evidence="2 3" key="1">
    <citation type="submission" date="2020-08" db="EMBL/GenBank/DDBJ databases">
        <title>Sequencing the genomes of 1000 actinobacteria strains.</title>
        <authorList>
            <person name="Klenk H.-P."/>
        </authorList>
    </citation>
    <scope>NUCLEOTIDE SEQUENCE [LARGE SCALE GENOMIC DNA]</scope>
    <source>
        <strain evidence="2 3">DSM 43036</strain>
    </source>
</reference>
<feature type="transmembrane region" description="Helical" evidence="1">
    <location>
        <begin position="24"/>
        <end position="42"/>
    </location>
</feature>
<comment type="caution">
    <text evidence="2">The sequence shown here is derived from an EMBL/GenBank/DDBJ whole genome shotgun (WGS) entry which is preliminary data.</text>
</comment>
<evidence type="ECO:0000256" key="1">
    <source>
        <dbReference type="SAM" id="Phobius"/>
    </source>
</evidence>
<keyword evidence="1" id="KW-0472">Membrane</keyword>
<evidence type="ECO:0000313" key="3">
    <source>
        <dbReference type="Proteomes" id="UP000618986"/>
    </source>
</evidence>
<gene>
    <name evidence="2" type="ORF">FHU28_001794</name>
</gene>
<evidence type="ECO:0000313" key="2">
    <source>
        <dbReference type="EMBL" id="MBB5111955.1"/>
    </source>
</evidence>